<dbReference type="RefSeq" id="WP_160886585.1">
    <property type="nucleotide sequence ID" value="NZ_WURB01000017.1"/>
</dbReference>
<dbReference type="InterPro" id="IPR023401">
    <property type="entry name" value="ODC_N"/>
</dbReference>
<gene>
    <name evidence="2" type="ORF">GR328_19035</name>
</gene>
<evidence type="ECO:0000313" key="3">
    <source>
        <dbReference type="Proteomes" id="UP000436483"/>
    </source>
</evidence>
<dbReference type="PANTHER" id="PTHR13812">
    <property type="entry name" value="KETIMINE REDUCTASE MU-CRYSTALLIN"/>
    <property type="match status" value="1"/>
</dbReference>
<dbReference type="SUPFAM" id="SSF51735">
    <property type="entry name" value="NAD(P)-binding Rossmann-fold domains"/>
    <property type="match status" value="1"/>
</dbReference>
<dbReference type="GO" id="GO:0005737">
    <property type="term" value="C:cytoplasm"/>
    <property type="evidence" value="ECO:0007669"/>
    <property type="project" value="TreeGrafter"/>
</dbReference>
<dbReference type="OrthoDB" id="9785971at2"/>
<dbReference type="GO" id="GO:0016491">
    <property type="term" value="F:oxidoreductase activity"/>
    <property type="evidence" value="ECO:0007669"/>
    <property type="project" value="UniProtKB-ARBA"/>
</dbReference>
<dbReference type="PIRSF" id="PIRSF001439">
    <property type="entry name" value="CryM"/>
    <property type="match status" value="1"/>
</dbReference>
<accession>A0A7X3SQH3</accession>
<sequence>MRHFTNSEIIASLDWQPLVEALREGFRRGAHSPPRPHYTVSVPDARDATLLLMPAWSEGRYIGLKTATVFPDNGRLGLPTVTSYYMLMSAKDGRLVATLDGGELTARRTAAASALASSYLSRPDSSRLLIIGTGKLSPNLAAAHAAVRPIEEIAIWGRDRSKAEAVVGQLAEQGIKAAIADNLEQEVRRADIVSCATLSTEPLVRGAWLRPGIHLDLVGAFTPTMREADDEALRRARVFLDTQEGAMTEAGEIVQAMASGALQGEDIQGDLFDLARGDAQGRSGPDEITLFKSVGCSLEDLVAAELCFVRCAGR</sequence>
<keyword evidence="3" id="KW-1185">Reference proteome</keyword>
<dbReference type="PANTHER" id="PTHR13812:SF19">
    <property type="entry name" value="KETIMINE REDUCTASE MU-CRYSTALLIN"/>
    <property type="match status" value="1"/>
</dbReference>
<name>A0A7X3SQH3_9HYPH</name>
<reference evidence="2 3" key="2">
    <citation type="submission" date="2020-01" db="EMBL/GenBank/DDBJ databases">
        <title>Microvirga sp. nov., an arsenate reduction bacterium isolated from Tibet hotspring sediments.</title>
        <authorList>
            <person name="Xian W.-D."/>
            <person name="Li W.-J."/>
        </authorList>
    </citation>
    <scope>NUCLEOTIDE SEQUENCE [LARGE SCALE GENOMIC DNA]</scope>
    <source>
        <strain evidence="2 3">KCTC 23863</strain>
    </source>
</reference>
<dbReference type="AlphaFoldDB" id="A0A7X3SQH3"/>
<dbReference type="InterPro" id="IPR003462">
    <property type="entry name" value="ODC_Mu_crystall"/>
</dbReference>
<dbReference type="Gene3D" id="3.30.1780.10">
    <property type="entry name" value="ornithine cyclodeaminase, domain 1"/>
    <property type="match status" value="1"/>
</dbReference>
<comment type="similarity">
    <text evidence="1">Belongs to the ornithine cyclodeaminase/mu-crystallin family.</text>
</comment>
<dbReference type="EMBL" id="WURB01000017">
    <property type="protein sequence ID" value="MXQ13517.1"/>
    <property type="molecule type" value="Genomic_DNA"/>
</dbReference>
<evidence type="ECO:0000256" key="1">
    <source>
        <dbReference type="ARBA" id="ARBA00008903"/>
    </source>
</evidence>
<comment type="caution">
    <text evidence="2">The sequence shown here is derived from an EMBL/GenBank/DDBJ whole genome shotgun (WGS) entry which is preliminary data.</text>
</comment>
<reference evidence="2 3" key="1">
    <citation type="submission" date="2019-12" db="EMBL/GenBank/DDBJ databases">
        <authorList>
            <person name="Yuan C.-G."/>
        </authorList>
    </citation>
    <scope>NUCLEOTIDE SEQUENCE [LARGE SCALE GENOMIC DNA]</scope>
    <source>
        <strain evidence="2 3">KCTC 23863</strain>
    </source>
</reference>
<organism evidence="2 3">
    <name type="scientific">Microvirga makkahensis</name>
    <dbReference type="NCBI Taxonomy" id="1128670"/>
    <lineage>
        <taxon>Bacteria</taxon>
        <taxon>Pseudomonadati</taxon>
        <taxon>Pseudomonadota</taxon>
        <taxon>Alphaproteobacteria</taxon>
        <taxon>Hyphomicrobiales</taxon>
        <taxon>Methylobacteriaceae</taxon>
        <taxon>Microvirga</taxon>
    </lineage>
</organism>
<dbReference type="FunFam" id="3.40.50.720:FF:000311">
    <property type="entry name" value="Ornithine cyclodeaminase"/>
    <property type="match status" value="1"/>
</dbReference>
<evidence type="ECO:0000313" key="2">
    <source>
        <dbReference type="EMBL" id="MXQ13517.1"/>
    </source>
</evidence>
<dbReference type="NCBIfam" id="NF004793">
    <property type="entry name" value="PRK06141.1"/>
    <property type="match status" value="1"/>
</dbReference>
<proteinExistence type="inferred from homology"/>
<dbReference type="Pfam" id="PF02423">
    <property type="entry name" value="OCD_Mu_crystall"/>
    <property type="match status" value="1"/>
</dbReference>
<dbReference type="Proteomes" id="UP000436483">
    <property type="component" value="Unassembled WGS sequence"/>
</dbReference>
<protein>
    <submittedName>
        <fullName evidence="2">Ornithine cyclodeaminase family protein</fullName>
    </submittedName>
</protein>
<dbReference type="Gene3D" id="3.40.50.720">
    <property type="entry name" value="NAD(P)-binding Rossmann-like Domain"/>
    <property type="match status" value="1"/>
</dbReference>
<dbReference type="InterPro" id="IPR036291">
    <property type="entry name" value="NAD(P)-bd_dom_sf"/>
</dbReference>
<dbReference type="GO" id="GO:0019752">
    <property type="term" value="P:carboxylic acid metabolic process"/>
    <property type="evidence" value="ECO:0007669"/>
    <property type="project" value="UniProtKB-ARBA"/>
</dbReference>